<reference evidence="4" key="1">
    <citation type="submission" date="2019-02" db="EMBL/GenBank/DDBJ databases">
        <title>Draft genome sequence of Sphaerospermopsis reniformis NIES-1949.</title>
        <authorList>
            <person name="Yamaguchi H."/>
            <person name="Suzuki S."/>
            <person name="Kawachi M."/>
        </authorList>
    </citation>
    <scope>NUCLEOTIDE SEQUENCE [LARGE SCALE GENOMIC DNA]</scope>
    <source>
        <strain evidence="4">NIES-1949</strain>
    </source>
</reference>
<evidence type="ECO:0000313" key="3">
    <source>
        <dbReference type="EMBL" id="GCL36407.1"/>
    </source>
</evidence>
<name>A0A479ZV33_9CYAN</name>
<comment type="caution">
    <text evidence="3">The sequence shown here is derived from an EMBL/GenBank/DDBJ whole genome shotgun (WGS) entry which is preliminary data.</text>
</comment>
<keyword evidence="4" id="KW-1185">Reference proteome</keyword>
<dbReference type="PANTHER" id="PTHR35601:SF1">
    <property type="entry name" value="TOXIN RELE"/>
    <property type="match status" value="1"/>
</dbReference>
<dbReference type="EMBL" id="BJCE01000036">
    <property type="protein sequence ID" value="GCL36407.1"/>
    <property type="molecule type" value="Genomic_DNA"/>
</dbReference>
<dbReference type="SUPFAM" id="SSF143011">
    <property type="entry name" value="RelE-like"/>
    <property type="match status" value="1"/>
</dbReference>
<gene>
    <name evidence="3" type="ORF">SR1949_15110</name>
</gene>
<evidence type="ECO:0000313" key="4">
    <source>
        <dbReference type="Proteomes" id="UP000300142"/>
    </source>
</evidence>
<dbReference type="PANTHER" id="PTHR35601">
    <property type="entry name" value="TOXIN RELE"/>
    <property type="match status" value="1"/>
</dbReference>
<dbReference type="RefSeq" id="WP_137666944.1">
    <property type="nucleotide sequence ID" value="NZ_BJCE01000036.1"/>
</dbReference>
<dbReference type="AlphaFoldDB" id="A0A479ZV33"/>
<comment type="similarity">
    <text evidence="1">Belongs to the RelE toxin family.</text>
</comment>
<evidence type="ECO:0000256" key="2">
    <source>
        <dbReference type="ARBA" id="ARBA00022649"/>
    </source>
</evidence>
<dbReference type="Pfam" id="PF05016">
    <property type="entry name" value="ParE_toxin"/>
    <property type="match status" value="1"/>
</dbReference>
<accession>A0A479ZV33</accession>
<evidence type="ECO:0000256" key="1">
    <source>
        <dbReference type="ARBA" id="ARBA00006226"/>
    </source>
</evidence>
<protein>
    <submittedName>
        <fullName evidence="3">Putative plasmid stabilization system protein</fullName>
    </submittedName>
</protein>
<keyword evidence="2" id="KW-1277">Toxin-antitoxin system</keyword>
<dbReference type="Proteomes" id="UP000300142">
    <property type="component" value="Unassembled WGS sequence"/>
</dbReference>
<dbReference type="InterPro" id="IPR035093">
    <property type="entry name" value="RelE/ParE_toxin_dom_sf"/>
</dbReference>
<sequence length="87" mass="10048">MEYHIDLKSCAERDLGKLAQAIKGAVGVVINSLKKNPRPLGVKKLYHNQDLYRVRVKDHRIIYKINDLSHEVLIVTIGPRNKVYRNI</sequence>
<dbReference type="InterPro" id="IPR007712">
    <property type="entry name" value="RelE/ParE_toxin"/>
</dbReference>
<proteinExistence type="inferred from homology"/>
<dbReference type="Gene3D" id="3.30.2310.20">
    <property type="entry name" value="RelE-like"/>
    <property type="match status" value="1"/>
</dbReference>
<organism evidence="3 4">
    <name type="scientific">Sphaerospermopsis reniformis</name>
    <dbReference type="NCBI Taxonomy" id="531300"/>
    <lineage>
        <taxon>Bacteria</taxon>
        <taxon>Bacillati</taxon>
        <taxon>Cyanobacteriota</taxon>
        <taxon>Cyanophyceae</taxon>
        <taxon>Nostocales</taxon>
        <taxon>Aphanizomenonaceae</taxon>
        <taxon>Sphaerospermopsis</taxon>
    </lineage>
</organism>